<accession>A0A9P6H9W5</accession>
<sequence length="166" mass="18523">MASASLRNFPPFLCSSPQMCDLHNSKSPQVKLMFEWGRGFETRDITILEKHLHKDFRHVTYPRSLALPEQTKEGWIAQMKGVISLWTEDCKATIHSVIEAPGKVVIHITSTPKNSLGLDASHEAITIAHIVTDEDGTLKIKTLEDFVDSKSHLDFMQALVAASANK</sequence>
<evidence type="ECO:0000313" key="1">
    <source>
        <dbReference type="EMBL" id="KAF9780782.1"/>
    </source>
</evidence>
<evidence type="ECO:0008006" key="3">
    <source>
        <dbReference type="Google" id="ProtNLM"/>
    </source>
</evidence>
<dbReference type="AlphaFoldDB" id="A0A9P6H9W5"/>
<keyword evidence="2" id="KW-1185">Reference proteome</keyword>
<proteinExistence type="predicted"/>
<dbReference type="Proteomes" id="UP000736335">
    <property type="component" value="Unassembled WGS sequence"/>
</dbReference>
<reference evidence="1" key="1">
    <citation type="journal article" date="2020" name="Nat. Commun.">
        <title>Large-scale genome sequencing of mycorrhizal fungi provides insights into the early evolution of symbiotic traits.</title>
        <authorList>
            <person name="Miyauchi S."/>
            <person name="Kiss E."/>
            <person name="Kuo A."/>
            <person name="Drula E."/>
            <person name="Kohler A."/>
            <person name="Sanchez-Garcia M."/>
            <person name="Morin E."/>
            <person name="Andreopoulos B."/>
            <person name="Barry K.W."/>
            <person name="Bonito G."/>
            <person name="Buee M."/>
            <person name="Carver A."/>
            <person name="Chen C."/>
            <person name="Cichocki N."/>
            <person name="Clum A."/>
            <person name="Culley D."/>
            <person name="Crous P.W."/>
            <person name="Fauchery L."/>
            <person name="Girlanda M."/>
            <person name="Hayes R.D."/>
            <person name="Keri Z."/>
            <person name="LaButti K."/>
            <person name="Lipzen A."/>
            <person name="Lombard V."/>
            <person name="Magnuson J."/>
            <person name="Maillard F."/>
            <person name="Murat C."/>
            <person name="Nolan M."/>
            <person name="Ohm R.A."/>
            <person name="Pangilinan J."/>
            <person name="Pereira M.F."/>
            <person name="Perotto S."/>
            <person name="Peter M."/>
            <person name="Pfister S."/>
            <person name="Riley R."/>
            <person name="Sitrit Y."/>
            <person name="Stielow J.B."/>
            <person name="Szollosi G."/>
            <person name="Zifcakova L."/>
            <person name="Stursova M."/>
            <person name="Spatafora J.W."/>
            <person name="Tedersoo L."/>
            <person name="Vaario L.M."/>
            <person name="Yamada A."/>
            <person name="Yan M."/>
            <person name="Wang P."/>
            <person name="Xu J."/>
            <person name="Bruns T."/>
            <person name="Baldrian P."/>
            <person name="Vilgalys R."/>
            <person name="Dunand C."/>
            <person name="Henrissat B."/>
            <person name="Grigoriev I.V."/>
            <person name="Hibbett D."/>
            <person name="Nagy L.G."/>
            <person name="Martin F.M."/>
        </authorList>
    </citation>
    <scope>NUCLEOTIDE SEQUENCE</scope>
    <source>
        <strain evidence="1">UH-Tt-Lm1</strain>
    </source>
</reference>
<dbReference type="InterPro" id="IPR032710">
    <property type="entry name" value="NTF2-like_dom_sf"/>
</dbReference>
<dbReference type="EMBL" id="WIUZ02000015">
    <property type="protein sequence ID" value="KAF9780782.1"/>
    <property type="molecule type" value="Genomic_DNA"/>
</dbReference>
<dbReference type="OrthoDB" id="3758478at2759"/>
<name>A0A9P6H9W5_9AGAM</name>
<dbReference type="Gene3D" id="3.10.450.50">
    <property type="match status" value="1"/>
</dbReference>
<dbReference type="SUPFAM" id="SSF54427">
    <property type="entry name" value="NTF2-like"/>
    <property type="match status" value="1"/>
</dbReference>
<gene>
    <name evidence="1" type="ORF">BJ322DRAFT_1081658</name>
</gene>
<comment type="caution">
    <text evidence="1">The sequence shown here is derived from an EMBL/GenBank/DDBJ whole genome shotgun (WGS) entry which is preliminary data.</text>
</comment>
<protein>
    <recommendedName>
        <fullName evidence="3">SnoaL-like domain-containing protein</fullName>
    </recommendedName>
</protein>
<evidence type="ECO:0000313" key="2">
    <source>
        <dbReference type="Proteomes" id="UP000736335"/>
    </source>
</evidence>
<organism evidence="1 2">
    <name type="scientific">Thelephora terrestris</name>
    <dbReference type="NCBI Taxonomy" id="56493"/>
    <lineage>
        <taxon>Eukaryota</taxon>
        <taxon>Fungi</taxon>
        <taxon>Dikarya</taxon>
        <taxon>Basidiomycota</taxon>
        <taxon>Agaricomycotina</taxon>
        <taxon>Agaricomycetes</taxon>
        <taxon>Thelephorales</taxon>
        <taxon>Thelephoraceae</taxon>
        <taxon>Thelephora</taxon>
    </lineage>
</organism>
<reference evidence="1" key="2">
    <citation type="submission" date="2020-11" db="EMBL/GenBank/DDBJ databases">
        <authorList>
            <consortium name="DOE Joint Genome Institute"/>
            <person name="Kuo A."/>
            <person name="Miyauchi S."/>
            <person name="Kiss E."/>
            <person name="Drula E."/>
            <person name="Kohler A."/>
            <person name="Sanchez-Garcia M."/>
            <person name="Andreopoulos B."/>
            <person name="Barry K.W."/>
            <person name="Bonito G."/>
            <person name="Buee M."/>
            <person name="Carver A."/>
            <person name="Chen C."/>
            <person name="Cichocki N."/>
            <person name="Clum A."/>
            <person name="Culley D."/>
            <person name="Crous P.W."/>
            <person name="Fauchery L."/>
            <person name="Girlanda M."/>
            <person name="Hayes R."/>
            <person name="Keri Z."/>
            <person name="Labutti K."/>
            <person name="Lipzen A."/>
            <person name="Lombard V."/>
            <person name="Magnuson J."/>
            <person name="Maillard F."/>
            <person name="Morin E."/>
            <person name="Murat C."/>
            <person name="Nolan M."/>
            <person name="Ohm R."/>
            <person name="Pangilinan J."/>
            <person name="Pereira M."/>
            <person name="Perotto S."/>
            <person name="Peter M."/>
            <person name="Riley R."/>
            <person name="Sitrit Y."/>
            <person name="Stielow B."/>
            <person name="Szollosi G."/>
            <person name="Zifcakova L."/>
            <person name="Stursova M."/>
            <person name="Spatafora J.W."/>
            <person name="Tedersoo L."/>
            <person name="Vaario L.-M."/>
            <person name="Yamada A."/>
            <person name="Yan M."/>
            <person name="Wang P."/>
            <person name="Xu J."/>
            <person name="Bruns T."/>
            <person name="Baldrian P."/>
            <person name="Vilgalys R."/>
            <person name="Henrissat B."/>
            <person name="Grigoriev I.V."/>
            <person name="Hibbett D."/>
            <person name="Nagy L.G."/>
            <person name="Martin F.M."/>
        </authorList>
    </citation>
    <scope>NUCLEOTIDE SEQUENCE</scope>
    <source>
        <strain evidence="1">UH-Tt-Lm1</strain>
    </source>
</reference>